<dbReference type="RefSeq" id="XP_005097209.1">
    <property type="nucleotide sequence ID" value="XM_005097152.2"/>
</dbReference>
<keyword evidence="2" id="KW-1133">Transmembrane helix</keyword>
<organism evidence="3 4">
    <name type="scientific">Aplysia californica</name>
    <name type="common">California sea hare</name>
    <dbReference type="NCBI Taxonomy" id="6500"/>
    <lineage>
        <taxon>Eukaryota</taxon>
        <taxon>Metazoa</taxon>
        <taxon>Spiralia</taxon>
        <taxon>Lophotrochozoa</taxon>
        <taxon>Mollusca</taxon>
        <taxon>Gastropoda</taxon>
        <taxon>Heterobranchia</taxon>
        <taxon>Euthyneura</taxon>
        <taxon>Tectipleura</taxon>
        <taxon>Aplysiida</taxon>
        <taxon>Aplysioidea</taxon>
        <taxon>Aplysiidae</taxon>
        <taxon>Aplysia</taxon>
    </lineage>
</organism>
<dbReference type="Proteomes" id="UP000694888">
    <property type="component" value="Unplaced"/>
</dbReference>
<dbReference type="CDD" id="cd12087">
    <property type="entry name" value="TM_EGFR-like"/>
    <property type="match status" value="1"/>
</dbReference>
<feature type="region of interest" description="Disordered" evidence="1">
    <location>
        <begin position="1"/>
        <end position="100"/>
    </location>
</feature>
<dbReference type="GeneID" id="101859479"/>
<keyword evidence="2" id="KW-0472">Membrane</keyword>
<gene>
    <name evidence="4" type="primary">LOC101859479</name>
</gene>
<evidence type="ECO:0000313" key="3">
    <source>
        <dbReference type="Proteomes" id="UP000694888"/>
    </source>
</evidence>
<feature type="compositionally biased region" description="Polar residues" evidence="1">
    <location>
        <begin position="23"/>
        <end position="39"/>
    </location>
</feature>
<feature type="compositionally biased region" description="Low complexity" evidence="1">
    <location>
        <begin position="40"/>
        <end position="67"/>
    </location>
</feature>
<accession>A0ABM0JMK5</accession>
<proteinExistence type="predicted"/>
<keyword evidence="2" id="KW-0812">Transmembrane</keyword>
<evidence type="ECO:0000256" key="2">
    <source>
        <dbReference type="SAM" id="Phobius"/>
    </source>
</evidence>
<feature type="transmembrane region" description="Helical" evidence="2">
    <location>
        <begin position="108"/>
        <end position="129"/>
    </location>
</feature>
<evidence type="ECO:0000313" key="4">
    <source>
        <dbReference type="RefSeq" id="XP_005097209.1"/>
    </source>
</evidence>
<sequence length="261" mass="28326">MPTARPPLNHPLQYARERDLSHTSDIAGNRTMTTGHTDQSSLLSSSSSSSSSSSMSSSSSSMSSSSSGLSPLVTSAQKNGTEHSRNSTGVTGAVTKGPAEDGPATGTVVAIIGTVALIVVLLALTYWYLRRSGKLRKGFGFTRVRSRRSSTSDSRRALDEPHDVIMTGTGDALKQRRGRDEAFTIDDVEDEEGGTQVGEEEYYYDEVFGQSPFGDERTNTSVRELVNASEENDEEMLDFDFETLGIKIDDYKLDAPRKFTV</sequence>
<keyword evidence="3" id="KW-1185">Reference proteome</keyword>
<protein>
    <submittedName>
        <fullName evidence="4">Uncharacterized protein LOC101859479</fullName>
    </submittedName>
</protein>
<name>A0ABM0JMK5_APLCA</name>
<reference evidence="4" key="1">
    <citation type="submission" date="2025-08" db="UniProtKB">
        <authorList>
            <consortium name="RefSeq"/>
        </authorList>
    </citation>
    <scope>IDENTIFICATION</scope>
</reference>
<feature type="compositionally biased region" description="Polar residues" evidence="1">
    <location>
        <begin position="68"/>
        <end position="79"/>
    </location>
</feature>
<evidence type="ECO:0000256" key="1">
    <source>
        <dbReference type="SAM" id="MobiDB-lite"/>
    </source>
</evidence>